<gene>
    <name evidence="1" type="ORF">EL17_24030</name>
</gene>
<organism evidence="1 2">
    <name type="scientific">Anditalea andensis</name>
    <dbReference type="NCBI Taxonomy" id="1048983"/>
    <lineage>
        <taxon>Bacteria</taxon>
        <taxon>Pseudomonadati</taxon>
        <taxon>Bacteroidota</taxon>
        <taxon>Cytophagia</taxon>
        <taxon>Cytophagales</taxon>
        <taxon>Cytophagaceae</taxon>
        <taxon>Anditalea</taxon>
    </lineage>
</organism>
<dbReference type="EMBL" id="JMIH01000052">
    <property type="protein sequence ID" value="KEO71618.1"/>
    <property type="molecule type" value="Genomic_DNA"/>
</dbReference>
<evidence type="ECO:0000313" key="1">
    <source>
        <dbReference type="EMBL" id="KEO71618.1"/>
    </source>
</evidence>
<protein>
    <submittedName>
        <fullName evidence="1">Uncharacterized protein</fullName>
    </submittedName>
</protein>
<dbReference type="Proteomes" id="UP000027821">
    <property type="component" value="Unassembled WGS sequence"/>
</dbReference>
<comment type="caution">
    <text evidence="1">The sequence shown here is derived from an EMBL/GenBank/DDBJ whole genome shotgun (WGS) entry which is preliminary data.</text>
</comment>
<accession>A0A074KVM7</accession>
<sequence length="411" mass="47293">MFDGRIKQSAKQVGDRAKDYRQVQKENAIYIKQRKRDYHTIKDSLGHADSLKLRIPSDSIKQLIKAQEEHYVYTDTLYMLQQISGWDKSEMLAKNQSISMKREKLEGKEYLSKYANLKREIGSHRKTLKVYRDSLSAIDSLDRDEINYRVKQRKQELSVEYEKKLESISREIVNEKTPGLPGGFQNKELEKFQKAHSNLKANFGNDGMANLSKAQGVDHFAGKHNVLQAAQEEVAVLKKKYAEVVDSNDLSTATKVNSLKGEPLMNRLVFGGTFQLHVDRNTNLDLNPEIGYRMNRNFDMGMGGTYRIRVATKDLPQWIKEPNVMGFRGFANHLLFKNLFLHGEYEGLKSSMRPDAGQAVQEWHGSLLTGIQKRFRLKGKAQGQVLLLYNFHYRENPLYNSPWVMRVGVGN</sequence>
<proteinExistence type="predicted"/>
<dbReference type="eggNOG" id="ENOG5030P54">
    <property type="taxonomic scope" value="Bacteria"/>
</dbReference>
<evidence type="ECO:0000313" key="2">
    <source>
        <dbReference type="Proteomes" id="UP000027821"/>
    </source>
</evidence>
<reference evidence="1 2" key="1">
    <citation type="submission" date="2014-04" db="EMBL/GenBank/DDBJ databases">
        <title>Characterization and application of a salt tolerant electro-active bacterium.</title>
        <authorList>
            <person name="Yang L."/>
            <person name="Wei S."/>
            <person name="Tay Q.X.M."/>
        </authorList>
    </citation>
    <scope>NUCLEOTIDE SEQUENCE [LARGE SCALE GENOMIC DNA]</scope>
    <source>
        <strain evidence="1 2">LY1</strain>
    </source>
</reference>
<dbReference type="AlphaFoldDB" id="A0A074KVM7"/>
<keyword evidence="2" id="KW-1185">Reference proteome</keyword>
<dbReference type="STRING" id="1048983.EL17_24030"/>
<dbReference type="OrthoDB" id="1098580at2"/>
<name>A0A074KVM7_9BACT</name>